<dbReference type="InterPro" id="IPR003731">
    <property type="entry name" value="Di-Nase_FeMo-co_biosynth"/>
</dbReference>
<dbReference type="Gene3D" id="3.30.420.130">
    <property type="entry name" value="Dinitrogenase iron-molybdenum cofactor biosynthesis domain"/>
    <property type="match status" value="1"/>
</dbReference>
<evidence type="ECO:0000313" key="2">
    <source>
        <dbReference type="EMBL" id="MCD1653791.1"/>
    </source>
</evidence>
<dbReference type="PANTHER" id="PTHR42983:SF1">
    <property type="entry name" value="IRON-MOLYBDENUM PROTEIN"/>
    <property type="match status" value="1"/>
</dbReference>
<accession>A0AAE3EG07</accession>
<organism evidence="2 3">
    <name type="scientific">Teretinema zuelzerae</name>
    <dbReference type="NCBI Taxonomy" id="156"/>
    <lineage>
        <taxon>Bacteria</taxon>
        <taxon>Pseudomonadati</taxon>
        <taxon>Spirochaetota</taxon>
        <taxon>Spirochaetia</taxon>
        <taxon>Spirochaetales</taxon>
        <taxon>Treponemataceae</taxon>
        <taxon>Teretinema</taxon>
    </lineage>
</organism>
<dbReference type="EMBL" id="JAINWA010000001">
    <property type="protein sequence ID" value="MCD1653791.1"/>
    <property type="molecule type" value="Genomic_DNA"/>
</dbReference>
<comment type="caution">
    <text evidence="2">The sequence shown here is derived from an EMBL/GenBank/DDBJ whole genome shotgun (WGS) entry which is preliminary data.</text>
</comment>
<dbReference type="InterPro" id="IPR036105">
    <property type="entry name" value="DiNase_FeMo-co_biosyn_sf"/>
</dbReference>
<reference evidence="2" key="1">
    <citation type="submission" date="2021-08" db="EMBL/GenBank/DDBJ databases">
        <title>Comparative analyses of Brucepasteria parasyntrophica and Teretinema zuelzerae.</title>
        <authorList>
            <person name="Song Y."/>
            <person name="Brune A."/>
        </authorList>
    </citation>
    <scope>NUCLEOTIDE SEQUENCE</scope>
    <source>
        <strain evidence="2">DSM 1903</strain>
    </source>
</reference>
<proteinExistence type="predicted"/>
<dbReference type="Pfam" id="PF02579">
    <property type="entry name" value="Nitro_FeMo-Co"/>
    <property type="match status" value="1"/>
</dbReference>
<dbReference type="PANTHER" id="PTHR42983">
    <property type="entry name" value="DINITROGENASE IRON-MOLYBDENUM COFACTOR PROTEIN-RELATED"/>
    <property type="match status" value="1"/>
</dbReference>
<dbReference type="Proteomes" id="UP001198163">
    <property type="component" value="Unassembled WGS sequence"/>
</dbReference>
<dbReference type="SUPFAM" id="SSF53146">
    <property type="entry name" value="Nitrogenase accessory factor-like"/>
    <property type="match status" value="1"/>
</dbReference>
<evidence type="ECO:0000313" key="3">
    <source>
        <dbReference type="Proteomes" id="UP001198163"/>
    </source>
</evidence>
<protein>
    <submittedName>
        <fullName evidence="2">NifB/NifX family molybdenum-iron cluster-binding protein</fullName>
    </submittedName>
</protein>
<gene>
    <name evidence="2" type="ORF">K7J14_03640</name>
</gene>
<feature type="domain" description="Dinitrogenase iron-molybdenum cofactor biosynthesis" evidence="1">
    <location>
        <begin position="13"/>
        <end position="104"/>
    </location>
</feature>
<evidence type="ECO:0000259" key="1">
    <source>
        <dbReference type="Pfam" id="PF02579"/>
    </source>
</evidence>
<dbReference type="AlphaFoldDB" id="A0AAE3EG07"/>
<name>A0AAE3EG07_9SPIR</name>
<dbReference type="RefSeq" id="WP_230753237.1">
    <property type="nucleotide sequence ID" value="NZ_JAINWA010000001.1"/>
</dbReference>
<keyword evidence="3" id="KW-1185">Reference proteome</keyword>
<sequence length="120" mass="12520">MKIAITSSGKIPDSQMDSRFGRAAAFIVFDTEDDSFTALDNTQNLEAAQGAGIQAAQHVVNAGARACVSGHTGPKAFKVLSAAGVPVYLAPGGTVADVYQAWKKGELKQISDADVEGHWV</sequence>